<dbReference type="InterPro" id="IPR027417">
    <property type="entry name" value="P-loop_NTPase"/>
</dbReference>
<evidence type="ECO:0000313" key="3">
    <source>
        <dbReference type="Proteomes" id="UP000177515"/>
    </source>
</evidence>
<gene>
    <name evidence="2" type="ORF">BKK80_01640</name>
</gene>
<dbReference type="Proteomes" id="UP000177515">
    <property type="component" value="Chromosome 1"/>
</dbReference>
<dbReference type="Gene3D" id="3.40.50.300">
    <property type="entry name" value="P-loop containing nucleotide triphosphate hydrolases"/>
    <property type="match status" value="1"/>
</dbReference>
<dbReference type="PANTHER" id="PTHR42714">
    <property type="entry name" value="TRNA MODIFICATION GTPASE GTPBP3"/>
    <property type="match status" value="1"/>
</dbReference>
<organism evidence="2 3">
    <name type="scientific">Cupriavidus malaysiensis</name>
    <dbReference type="NCBI Taxonomy" id="367825"/>
    <lineage>
        <taxon>Bacteria</taxon>
        <taxon>Pseudomonadati</taxon>
        <taxon>Pseudomonadota</taxon>
        <taxon>Betaproteobacteria</taxon>
        <taxon>Burkholderiales</taxon>
        <taxon>Burkholderiaceae</taxon>
        <taxon>Cupriavidus</taxon>
    </lineage>
</organism>
<evidence type="ECO:0000313" key="2">
    <source>
        <dbReference type="EMBL" id="AOZ04682.1"/>
    </source>
</evidence>
<protein>
    <recommendedName>
        <fullName evidence="1">G domain-containing protein</fullName>
    </recommendedName>
</protein>
<feature type="domain" description="G" evidence="1">
    <location>
        <begin position="31"/>
        <end position="142"/>
    </location>
</feature>
<dbReference type="EMBL" id="CP017754">
    <property type="protein sequence ID" value="AOZ04682.1"/>
    <property type="molecule type" value="Genomic_DNA"/>
</dbReference>
<dbReference type="PANTHER" id="PTHR42714:SF2">
    <property type="entry name" value="TRNA MODIFICATION GTPASE GTPBP3, MITOCHONDRIAL"/>
    <property type="match status" value="1"/>
</dbReference>
<evidence type="ECO:0000259" key="1">
    <source>
        <dbReference type="Pfam" id="PF01926"/>
    </source>
</evidence>
<dbReference type="RefSeq" id="WP_071068496.1">
    <property type="nucleotide sequence ID" value="NZ_CP017754.1"/>
</dbReference>
<name>A0ABN4TBZ4_9BURK</name>
<keyword evidence="3" id="KW-1185">Reference proteome</keyword>
<proteinExistence type="predicted"/>
<reference evidence="2 3" key="1">
    <citation type="submission" date="2016-10" db="EMBL/GenBank/DDBJ databases">
        <title>Complete genome sequences of three Cupriavidus strains isolated from various Malaysian environments.</title>
        <authorList>
            <person name="Abdullah A.A.-A."/>
            <person name="Shafie N.A.H."/>
            <person name="Lau N.S."/>
        </authorList>
    </citation>
    <scope>NUCLEOTIDE SEQUENCE [LARGE SCALE GENOMIC DNA]</scope>
    <source>
        <strain evidence="2 3">USMAA1020</strain>
    </source>
</reference>
<dbReference type="Pfam" id="PF01926">
    <property type="entry name" value="MMR_HSR1"/>
    <property type="match status" value="1"/>
</dbReference>
<accession>A0ABN4TBZ4</accession>
<sequence>MDISAITTALPERRDDIARLQLLSSSGRLPTVAVLGKYNHGKSTLLNALIGNEVFKVSDVRETVRVQAHESQGIRWLDTPGLGADVAGGDDALAREGNAREADIRLFIHAAGEGELDAEEQACLEALCADDECSSRQTVVVLTRMAQVDEADMAAILGALRQQTGDLPVFPVSASRYTRGTRENKPLLAGRSGVPELLAFLRECADEVTERRERSRRALGELLLEAVRQKRAACEAARGRLRKDMASRLAAFKHDYVDMRTRLRRELKGN</sequence>
<dbReference type="SUPFAM" id="SSF52540">
    <property type="entry name" value="P-loop containing nucleoside triphosphate hydrolases"/>
    <property type="match status" value="1"/>
</dbReference>
<dbReference type="InterPro" id="IPR006073">
    <property type="entry name" value="GTP-bd"/>
</dbReference>